<name>A0ABP0F283_CLALP</name>
<protein>
    <submittedName>
        <fullName evidence="1">Uncharacterized protein</fullName>
    </submittedName>
</protein>
<comment type="caution">
    <text evidence="1">The sequence shown here is derived from an EMBL/GenBank/DDBJ whole genome shotgun (WGS) entry which is preliminary data.</text>
</comment>
<dbReference type="Proteomes" id="UP001642483">
    <property type="component" value="Unassembled WGS sequence"/>
</dbReference>
<accession>A0ABP0F283</accession>
<keyword evidence="2" id="KW-1185">Reference proteome</keyword>
<dbReference type="EMBL" id="CAWYQH010000002">
    <property type="protein sequence ID" value="CAK8673790.1"/>
    <property type="molecule type" value="Genomic_DNA"/>
</dbReference>
<organism evidence="1 2">
    <name type="scientific">Clavelina lepadiformis</name>
    <name type="common">Light-bulb sea squirt</name>
    <name type="synonym">Ascidia lepadiformis</name>
    <dbReference type="NCBI Taxonomy" id="159417"/>
    <lineage>
        <taxon>Eukaryota</taxon>
        <taxon>Metazoa</taxon>
        <taxon>Chordata</taxon>
        <taxon>Tunicata</taxon>
        <taxon>Ascidiacea</taxon>
        <taxon>Aplousobranchia</taxon>
        <taxon>Clavelinidae</taxon>
        <taxon>Clavelina</taxon>
    </lineage>
</organism>
<sequence length="130" mass="14699">MSRIKSPFVNTTARIKTARICGHNFCSKSVPIWQDLNCLLGDRLTNIAVGSLFDLVNLKLRYNLVKECLAMLKMFQLVTIDKTPLVNWKKVQQHSSHFSTGFSSLFQPLAITRCFFFSCIGDHALSCAQL</sequence>
<evidence type="ECO:0000313" key="1">
    <source>
        <dbReference type="EMBL" id="CAK8673790.1"/>
    </source>
</evidence>
<gene>
    <name evidence="1" type="ORF">CVLEPA_LOCUS3542</name>
</gene>
<proteinExistence type="predicted"/>
<evidence type="ECO:0000313" key="2">
    <source>
        <dbReference type="Proteomes" id="UP001642483"/>
    </source>
</evidence>
<reference evidence="1 2" key="1">
    <citation type="submission" date="2024-02" db="EMBL/GenBank/DDBJ databases">
        <authorList>
            <person name="Daric V."/>
            <person name="Darras S."/>
        </authorList>
    </citation>
    <scope>NUCLEOTIDE SEQUENCE [LARGE SCALE GENOMIC DNA]</scope>
</reference>